<dbReference type="VEuPathDB" id="TriTrypDB:LtaPh_1009421"/>
<reference evidence="2" key="1">
    <citation type="submission" date="2019-11" db="EMBL/GenBank/DDBJ databases">
        <title>Leishmania tarentolae CDS.</title>
        <authorList>
            <person name="Goto Y."/>
            <person name="Yamagishi J."/>
        </authorList>
    </citation>
    <scope>NUCLEOTIDE SEQUENCE [LARGE SCALE GENOMIC DNA]</scope>
    <source>
        <strain evidence="2">Parrot Tar II</strain>
    </source>
</reference>
<evidence type="ECO:0000256" key="1">
    <source>
        <dbReference type="SAM" id="SignalP"/>
    </source>
</evidence>
<evidence type="ECO:0000313" key="2">
    <source>
        <dbReference type="EMBL" id="GET86502.1"/>
    </source>
</evidence>
<evidence type="ECO:0000313" key="3">
    <source>
        <dbReference type="Proteomes" id="UP000419144"/>
    </source>
</evidence>
<keyword evidence="3" id="KW-1185">Reference proteome</keyword>
<feature type="chain" id="PRO_5024808834" evidence="1">
    <location>
        <begin position="29"/>
        <end position="116"/>
    </location>
</feature>
<dbReference type="EMBL" id="BLBS01000011">
    <property type="protein sequence ID" value="GET86502.1"/>
    <property type="molecule type" value="Genomic_DNA"/>
</dbReference>
<sequence length="116" mass="12769">MRSAPHAVARTMLDWVSILPSMVVAVSAASRATYGRPREETLLGCMRCSATDCSTRACMLSWMQRCWTAPAWAHAVAVPTATVAAAPAAARRTRRAATLRHRWVLLLSTDMSLRER</sequence>
<dbReference type="AlphaFoldDB" id="A0A640KAS0"/>
<keyword evidence="1" id="KW-0732">Signal</keyword>
<gene>
    <name evidence="2" type="ORF">LtaPh_1009421</name>
</gene>
<name>A0A640KAS0_LEITA</name>
<protein>
    <submittedName>
        <fullName evidence="2">GP63, leishmanolysin</fullName>
    </submittedName>
</protein>
<proteinExistence type="predicted"/>
<dbReference type="Proteomes" id="UP000419144">
    <property type="component" value="Unassembled WGS sequence"/>
</dbReference>
<feature type="signal peptide" evidence="1">
    <location>
        <begin position="1"/>
        <end position="28"/>
    </location>
</feature>
<organism evidence="2 3">
    <name type="scientific">Leishmania tarentolae</name>
    <name type="common">Sauroleishmania tarentolae</name>
    <dbReference type="NCBI Taxonomy" id="5689"/>
    <lineage>
        <taxon>Eukaryota</taxon>
        <taxon>Discoba</taxon>
        <taxon>Euglenozoa</taxon>
        <taxon>Kinetoplastea</taxon>
        <taxon>Metakinetoplastina</taxon>
        <taxon>Trypanosomatida</taxon>
        <taxon>Trypanosomatidae</taxon>
        <taxon>Leishmaniinae</taxon>
        <taxon>Leishmania</taxon>
        <taxon>lizard Leishmania</taxon>
    </lineage>
</organism>
<accession>A0A640KAS0</accession>
<comment type="caution">
    <text evidence="2">The sequence shown here is derived from an EMBL/GenBank/DDBJ whole genome shotgun (WGS) entry which is preliminary data.</text>
</comment>